<accession>A0AAN4VWY7</accession>
<dbReference type="SUPFAM" id="SSF53822">
    <property type="entry name" value="Periplasmic binding protein-like I"/>
    <property type="match status" value="1"/>
</dbReference>
<dbReference type="SMART" id="SM00354">
    <property type="entry name" value="HTH_LACI"/>
    <property type="match status" value="1"/>
</dbReference>
<evidence type="ECO:0000256" key="3">
    <source>
        <dbReference type="ARBA" id="ARBA00023163"/>
    </source>
</evidence>
<protein>
    <submittedName>
        <fullName evidence="5">LacI family transcriptional regulator</fullName>
    </submittedName>
</protein>
<dbReference type="Gene3D" id="1.10.260.40">
    <property type="entry name" value="lambda repressor-like DNA-binding domains"/>
    <property type="match status" value="1"/>
</dbReference>
<evidence type="ECO:0000313" key="5">
    <source>
        <dbReference type="EMBL" id="GJM60438.1"/>
    </source>
</evidence>
<dbReference type="InterPro" id="IPR010982">
    <property type="entry name" value="Lambda_DNA-bd_dom_sf"/>
</dbReference>
<dbReference type="CDD" id="cd06267">
    <property type="entry name" value="PBP1_LacI_sugar_binding-like"/>
    <property type="match status" value="1"/>
</dbReference>
<name>A0AAN4VWY7_9BACT</name>
<dbReference type="AlphaFoldDB" id="A0AAN4VWY7"/>
<keyword evidence="1" id="KW-0805">Transcription regulation</keyword>
<dbReference type="InterPro" id="IPR001761">
    <property type="entry name" value="Peripla_BP/Lac1_sug-bd_dom"/>
</dbReference>
<keyword evidence="3" id="KW-0804">Transcription</keyword>
<dbReference type="InterPro" id="IPR000843">
    <property type="entry name" value="HTH_LacI"/>
</dbReference>
<comment type="caution">
    <text evidence="5">The sequence shown here is derived from an EMBL/GenBank/DDBJ whole genome shotgun (WGS) entry which is preliminary data.</text>
</comment>
<organism evidence="5 6">
    <name type="scientific">Persicobacter diffluens</name>
    <dbReference type="NCBI Taxonomy" id="981"/>
    <lineage>
        <taxon>Bacteria</taxon>
        <taxon>Pseudomonadati</taxon>
        <taxon>Bacteroidota</taxon>
        <taxon>Cytophagia</taxon>
        <taxon>Cytophagales</taxon>
        <taxon>Persicobacteraceae</taxon>
        <taxon>Persicobacter</taxon>
    </lineage>
</organism>
<evidence type="ECO:0000313" key="6">
    <source>
        <dbReference type="Proteomes" id="UP001310022"/>
    </source>
</evidence>
<proteinExistence type="predicted"/>
<gene>
    <name evidence="5" type="ORF">PEDI_09900</name>
</gene>
<dbReference type="RefSeq" id="WP_053404344.1">
    <property type="nucleotide sequence ID" value="NZ_BQKE01000001.1"/>
</dbReference>
<dbReference type="SUPFAM" id="SSF47413">
    <property type="entry name" value="lambda repressor-like DNA-binding domains"/>
    <property type="match status" value="1"/>
</dbReference>
<sequence length="359" mass="40405">MKAQTTIKDIAKALNISPSTVSRALKDHPDISQKTKDAVNQVAEELDYHPNTIAQSLRKSRSNTIGVVVPELVHHFFASVISGIEDVAYKAGYRVVICQTNEDVEREKQNVSALISSRVDGILCSMTKETRDFKHFKSVQKRNIPLIFFDRIANEVKADSVVVQDYEGAFQAVEHLISQGCRRIAHFKGPDSLLITKQRINGFHDAMREHKLPVEQDLIIEADNRDLARATIRQMVESGAPLPDGIFCVNDNVAVGALLQLREMGVKVPEQVKIIGFEDDVTFTQLTDPQISSVVQPSFEMGQLATHMFLDELARKESHPDKILEIKTPRIEVLKTKVVVRGSSCEKVWEEEKNRRVQE</sequence>
<dbReference type="Pfam" id="PF00356">
    <property type="entry name" value="LacI"/>
    <property type="match status" value="1"/>
</dbReference>
<dbReference type="Proteomes" id="UP001310022">
    <property type="component" value="Unassembled WGS sequence"/>
</dbReference>
<evidence type="ECO:0000259" key="4">
    <source>
        <dbReference type="PROSITE" id="PS50932"/>
    </source>
</evidence>
<reference evidence="5 6" key="1">
    <citation type="submission" date="2021-12" db="EMBL/GenBank/DDBJ databases">
        <title>Genome sequencing of bacteria with rrn-lacking chromosome and rrn-plasmid.</title>
        <authorList>
            <person name="Anda M."/>
            <person name="Iwasaki W."/>
        </authorList>
    </citation>
    <scope>NUCLEOTIDE SEQUENCE [LARGE SCALE GENOMIC DNA]</scope>
    <source>
        <strain evidence="5 6">NBRC 15940</strain>
    </source>
</reference>
<dbReference type="PANTHER" id="PTHR30146:SF109">
    <property type="entry name" value="HTH-TYPE TRANSCRIPTIONAL REGULATOR GALS"/>
    <property type="match status" value="1"/>
</dbReference>
<dbReference type="GO" id="GO:0003700">
    <property type="term" value="F:DNA-binding transcription factor activity"/>
    <property type="evidence" value="ECO:0007669"/>
    <property type="project" value="TreeGrafter"/>
</dbReference>
<evidence type="ECO:0000256" key="2">
    <source>
        <dbReference type="ARBA" id="ARBA00023125"/>
    </source>
</evidence>
<dbReference type="InterPro" id="IPR028082">
    <property type="entry name" value="Peripla_BP_I"/>
</dbReference>
<dbReference type="GO" id="GO:0000976">
    <property type="term" value="F:transcription cis-regulatory region binding"/>
    <property type="evidence" value="ECO:0007669"/>
    <property type="project" value="TreeGrafter"/>
</dbReference>
<keyword evidence="6" id="KW-1185">Reference proteome</keyword>
<dbReference type="PROSITE" id="PS50932">
    <property type="entry name" value="HTH_LACI_2"/>
    <property type="match status" value="1"/>
</dbReference>
<dbReference type="Gene3D" id="3.40.50.2300">
    <property type="match status" value="2"/>
</dbReference>
<keyword evidence="2" id="KW-0238">DNA-binding</keyword>
<evidence type="ECO:0000256" key="1">
    <source>
        <dbReference type="ARBA" id="ARBA00023015"/>
    </source>
</evidence>
<dbReference type="EMBL" id="BQKE01000001">
    <property type="protein sequence ID" value="GJM60438.1"/>
    <property type="molecule type" value="Genomic_DNA"/>
</dbReference>
<dbReference type="CDD" id="cd01392">
    <property type="entry name" value="HTH_LacI"/>
    <property type="match status" value="1"/>
</dbReference>
<feature type="domain" description="HTH lacI-type" evidence="4">
    <location>
        <begin position="5"/>
        <end position="59"/>
    </location>
</feature>
<dbReference type="Pfam" id="PF00532">
    <property type="entry name" value="Peripla_BP_1"/>
    <property type="match status" value="1"/>
</dbReference>
<dbReference type="PANTHER" id="PTHR30146">
    <property type="entry name" value="LACI-RELATED TRANSCRIPTIONAL REPRESSOR"/>
    <property type="match status" value="1"/>
</dbReference>